<feature type="region of interest" description="Disordered" evidence="1">
    <location>
        <begin position="190"/>
        <end position="258"/>
    </location>
</feature>
<feature type="region of interest" description="Disordered" evidence="1">
    <location>
        <begin position="299"/>
        <end position="365"/>
    </location>
</feature>
<organism evidence="2 3">
    <name type="scientific">Truncatella angustata</name>
    <dbReference type="NCBI Taxonomy" id="152316"/>
    <lineage>
        <taxon>Eukaryota</taxon>
        <taxon>Fungi</taxon>
        <taxon>Dikarya</taxon>
        <taxon>Ascomycota</taxon>
        <taxon>Pezizomycotina</taxon>
        <taxon>Sordariomycetes</taxon>
        <taxon>Xylariomycetidae</taxon>
        <taxon>Amphisphaeriales</taxon>
        <taxon>Sporocadaceae</taxon>
        <taxon>Truncatella</taxon>
    </lineage>
</organism>
<name>A0A9P8RHB1_9PEZI</name>
<comment type="caution">
    <text evidence="2">The sequence shown here is derived from an EMBL/GenBank/DDBJ whole genome shotgun (WGS) entry which is preliminary data.</text>
</comment>
<dbReference type="Proteomes" id="UP000758603">
    <property type="component" value="Unassembled WGS sequence"/>
</dbReference>
<dbReference type="GeneID" id="70134943"/>
<gene>
    <name evidence="2" type="ORF">BKA67DRAFT_650521</name>
</gene>
<dbReference type="EMBL" id="JAGPXC010000010">
    <property type="protein sequence ID" value="KAH6645837.1"/>
    <property type="molecule type" value="Genomic_DNA"/>
</dbReference>
<protein>
    <submittedName>
        <fullName evidence="2">Uncharacterized protein</fullName>
    </submittedName>
</protein>
<dbReference type="RefSeq" id="XP_045952351.1">
    <property type="nucleotide sequence ID" value="XM_046106052.1"/>
</dbReference>
<feature type="compositionally biased region" description="Basic and acidic residues" evidence="1">
    <location>
        <begin position="203"/>
        <end position="237"/>
    </location>
</feature>
<reference evidence="2" key="1">
    <citation type="journal article" date="2021" name="Nat. Commun.">
        <title>Genetic determinants of endophytism in the Arabidopsis root mycobiome.</title>
        <authorList>
            <person name="Mesny F."/>
            <person name="Miyauchi S."/>
            <person name="Thiergart T."/>
            <person name="Pickel B."/>
            <person name="Atanasova L."/>
            <person name="Karlsson M."/>
            <person name="Huettel B."/>
            <person name="Barry K.W."/>
            <person name="Haridas S."/>
            <person name="Chen C."/>
            <person name="Bauer D."/>
            <person name="Andreopoulos W."/>
            <person name="Pangilinan J."/>
            <person name="LaButti K."/>
            <person name="Riley R."/>
            <person name="Lipzen A."/>
            <person name="Clum A."/>
            <person name="Drula E."/>
            <person name="Henrissat B."/>
            <person name="Kohler A."/>
            <person name="Grigoriev I.V."/>
            <person name="Martin F.M."/>
            <person name="Hacquard S."/>
        </authorList>
    </citation>
    <scope>NUCLEOTIDE SEQUENCE</scope>
    <source>
        <strain evidence="2">MPI-SDFR-AT-0073</strain>
    </source>
</reference>
<accession>A0A9P8RHB1</accession>
<proteinExistence type="predicted"/>
<evidence type="ECO:0000256" key="1">
    <source>
        <dbReference type="SAM" id="MobiDB-lite"/>
    </source>
</evidence>
<feature type="compositionally biased region" description="Basic and acidic residues" evidence="1">
    <location>
        <begin position="248"/>
        <end position="258"/>
    </location>
</feature>
<keyword evidence="3" id="KW-1185">Reference proteome</keyword>
<evidence type="ECO:0000313" key="2">
    <source>
        <dbReference type="EMBL" id="KAH6645837.1"/>
    </source>
</evidence>
<dbReference type="AlphaFoldDB" id="A0A9P8RHB1"/>
<sequence length="365" mass="39910">MSRVSEMDTSTMRAMERVISGLWVLLGAGAINESQHSKILRLLGSNEDSLPADKIDNTYNKTTQVSAPIAHATTFELVNTQLGNASVPRLPSVSLIRWDMPPLSATPTIIPRQAETKPLSQKQYNTLSKGERKALSTVTTAIKPFLGNEPLNYEVNICAAHARDLSSTIPRFLLLTESISHHNTCLLSHDTKEQMKPLGNPSKRLDQKGHVSDMPERKVLPSHKDSDHGSGRKDHEMTNTSQNPASAPEERFKNHQTSVREQELGMGVFGDGGTSSSSGATMVGNHAAANVSDVTDAATNEGTETRAGDPTPPRPAPSLTHHHMPSSRSSSALPHRNKYHRRDPPFPLHTNPRLSHVPADEIYYV</sequence>
<evidence type="ECO:0000313" key="3">
    <source>
        <dbReference type="Proteomes" id="UP000758603"/>
    </source>
</evidence>